<evidence type="ECO:0000313" key="1">
    <source>
        <dbReference type="EMBL" id="MCT2589830.1"/>
    </source>
</evidence>
<dbReference type="SUPFAM" id="SSF109604">
    <property type="entry name" value="HD-domain/PDEase-like"/>
    <property type="match status" value="1"/>
</dbReference>
<name>A0ABT2JPN4_9ACTN</name>
<dbReference type="EMBL" id="JAJAGO010000003">
    <property type="protein sequence ID" value="MCT2589830.1"/>
    <property type="molecule type" value="Genomic_DNA"/>
</dbReference>
<evidence type="ECO:0000313" key="2">
    <source>
        <dbReference type="Proteomes" id="UP001156389"/>
    </source>
</evidence>
<protein>
    <submittedName>
        <fullName evidence="1">HD domain-containing protein</fullName>
    </submittedName>
</protein>
<dbReference type="PANTHER" id="PTHR46246">
    <property type="entry name" value="GUANOSINE-3',5'-BIS(DIPHOSPHATE) 3'-PYROPHOSPHOHYDROLASE MESH1"/>
    <property type="match status" value="1"/>
</dbReference>
<dbReference type="Gene3D" id="1.10.3210.10">
    <property type="entry name" value="Hypothetical protein af1432"/>
    <property type="match status" value="1"/>
</dbReference>
<proteinExistence type="predicted"/>
<dbReference type="RefSeq" id="WP_260216843.1">
    <property type="nucleotide sequence ID" value="NZ_JAJAGO010000003.1"/>
</dbReference>
<dbReference type="InterPro" id="IPR052194">
    <property type="entry name" value="MESH1"/>
</dbReference>
<dbReference type="Pfam" id="PF13328">
    <property type="entry name" value="HD_4"/>
    <property type="match status" value="1"/>
</dbReference>
<comment type="caution">
    <text evidence="1">The sequence shown here is derived from an EMBL/GenBank/DDBJ whole genome shotgun (WGS) entry which is preliminary data.</text>
</comment>
<keyword evidence="2" id="KW-1185">Reference proteome</keyword>
<sequence>MTTNDLEHVLATLGATAWSTRDGSRARVAGGLALTVYAGHTRDQGTPYLQHPLAVVAVLRNELGVTDADTLLLGLLHDALEVAPASEALITNQLGSGFAARLRAMTPDHRLERRPKAPGDEAIWRAKTAGLPPEELLVRFADRIHNVRDLNASPSLERRAKFLRHLAEFHLPLAKSARPFSTHLAAAHTLLQAEYVRHQQEVRP</sequence>
<organism evidence="1 2">
    <name type="scientific">Streptomyces gossypii</name>
    <dbReference type="NCBI Taxonomy" id="2883101"/>
    <lineage>
        <taxon>Bacteria</taxon>
        <taxon>Bacillati</taxon>
        <taxon>Actinomycetota</taxon>
        <taxon>Actinomycetes</taxon>
        <taxon>Kitasatosporales</taxon>
        <taxon>Streptomycetaceae</taxon>
        <taxon>Streptomyces</taxon>
    </lineage>
</organism>
<dbReference type="Proteomes" id="UP001156389">
    <property type="component" value="Unassembled WGS sequence"/>
</dbReference>
<dbReference type="PANTHER" id="PTHR46246:SF1">
    <property type="entry name" value="GUANOSINE-3',5'-BIS(DIPHOSPHATE) 3'-PYROPHOSPHOHYDROLASE MESH1"/>
    <property type="match status" value="1"/>
</dbReference>
<gene>
    <name evidence="1" type="ORF">LHJ74_07865</name>
</gene>
<accession>A0ABT2JPN4</accession>
<reference evidence="1 2" key="1">
    <citation type="submission" date="2021-10" db="EMBL/GenBank/DDBJ databases">
        <title>Streptomyces gossypii sp. nov., isolated from soil collected from cotton field.</title>
        <authorList>
            <person name="Ge X."/>
            <person name="Chen X."/>
            <person name="Liu W."/>
        </authorList>
    </citation>
    <scope>NUCLEOTIDE SEQUENCE [LARGE SCALE GENOMIC DNA]</scope>
    <source>
        <strain evidence="1 2">N2-109</strain>
    </source>
</reference>